<evidence type="ECO:0000313" key="2">
    <source>
        <dbReference type="EMBL" id="DAD89289.1"/>
    </source>
</evidence>
<evidence type="ECO:0000256" key="1">
    <source>
        <dbReference type="SAM" id="MobiDB-lite"/>
    </source>
</evidence>
<proteinExistence type="predicted"/>
<sequence>MAAQACTAGGKHKRAVFAACEPHENVPAREGNEAAQHCPAHAGAGALQPGNKDVRHAQAAGLAARRHNAPGKHPPERERTPPGQTHRGMAKRPAAGQSAALRPTLRQTVWQRRKTRRLHPFLLKETPPSASACRLRAGAPAPHLPPRMAAQALPGTLRPHRFQSRKSII</sequence>
<reference evidence="2" key="1">
    <citation type="journal article" date="2021" name="Proc. Natl. Acad. Sci. U.S.A.">
        <title>A Catalog of Tens of Thousands of Viruses from Human Metagenomes Reveals Hidden Associations with Chronic Diseases.</title>
        <authorList>
            <person name="Tisza M.J."/>
            <person name="Buck C.B."/>
        </authorList>
    </citation>
    <scope>NUCLEOTIDE SEQUENCE</scope>
    <source>
        <strain evidence="2">CtTOm1</strain>
    </source>
</reference>
<dbReference type="EMBL" id="BK015057">
    <property type="protein sequence ID" value="DAD89289.1"/>
    <property type="molecule type" value="Genomic_DNA"/>
</dbReference>
<name>A0A8S5N3U9_9CAUD</name>
<feature type="region of interest" description="Disordered" evidence="1">
    <location>
        <begin position="30"/>
        <end position="49"/>
    </location>
</feature>
<feature type="region of interest" description="Disordered" evidence="1">
    <location>
        <begin position="60"/>
        <end position="104"/>
    </location>
</feature>
<protein>
    <submittedName>
        <fullName evidence="2">Uncharacterized protein</fullName>
    </submittedName>
</protein>
<accession>A0A8S5N3U9</accession>
<organism evidence="2">
    <name type="scientific">Myoviridae sp. ctTOm1</name>
    <dbReference type="NCBI Taxonomy" id="2826657"/>
    <lineage>
        <taxon>Viruses</taxon>
        <taxon>Duplodnaviria</taxon>
        <taxon>Heunggongvirae</taxon>
        <taxon>Uroviricota</taxon>
        <taxon>Caudoviricetes</taxon>
    </lineage>
</organism>